<organism evidence="2 3">
    <name type="scientific">Chondromyces crocatus</name>
    <dbReference type="NCBI Taxonomy" id="52"/>
    <lineage>
        <taxon>Bacteria</taxon>
        <taxon>Pseudomonadati</taxon>
        <taxon>Myxococcota</taxon>
        <taxon>Polyangia</taxon>
        <taxon>Polyangiales</taxon>
        <taxon>Polyangiaceae</taxon>
        <taxon>Chondromyces</taxon>
    </lineage>
</organism>
<keyword evidence="1" id="KW-0732">Signal</keyword>
<proteinExistence type="predicted"/>
<keyword evidence="3" id="KW-1185">Reference proteome</keyword>
<gene>
    <name evidence="2" type="ORF">CMC5_076120</name>
</gene>
<evidence type="ECO:0000256" key="1">
    <source>
        <dbReference type="SAM" id="SignalP"/>
    </source>
</evidence>
<feature type="signal peptide" evidence="1">
    <location>
        <begin position="1"/>
        <end position="19"/>
    </location>
</feature>
<dbReference type="Gene3D" id="1.25.10.10">
    <property type="entry name" value="Leucine-rich Repeat Variant"/>
    <property type="match status" value="1"/>
</dbReference>
<dbReference type="SUPFAM" id="SSF48371">
    <property type="entry name" value="ARM repeat"/>
    <property type="match status" value="1"/>
</dbReference>
<dbReference type="RefSeq" id="WP_050434855.1">
    <property type="nucleotide sequence ID" value="NZ_CP012159.1"/>
</dbReference>
<feature type="chain" id="PRO_5005459867" description="PBS lyase" evidence="1">
    <location>
        <begin position="20"/>
        <end position="438"/>
    </location>
</feature>
<accession>A0A0K1ER18</accession>
<protein>
    <recommendedName>
        <fullName evidence="4">PBS lyase</fullName>
    </recommendedName>
</protein>
<dbReference type="InterPro" id="IPR011989">
    <property type="entry name" value="ARM-like"/>
</dbReference>
<dbReference type="AlphaFoldDB" id="A0A0K1ER18"/>
<evidence type="ECO:0000313" key="2">
    <source>
        <dbReference type="EMBL" id="AKT43380.1"/>
    </source>
</evidence>
<dbReference type="OrthoDB" id="5496092at2"/>
<dbReference type="EMBL" id="CP012159">
    <property type="protein sequence ID" value="AKT43380.1"/>
    <property type="molecule type" value="Genomic_DNA"/>
</dbReference>
<dbReference type="KEGG" id="ccro:CMC5_076120"/>
<evidence type="ECO:0008006" key="4">
    <source>
        <dbReference type="Google" id="ProtNLM"/>
    </source>
</evidence>
<dbReference type="InterPro" id="IPR016024">
    <property type="entry name" value="ARM-type_fold"/>
</dbReference>
<dbReference type="STRING" id="52.CMC5_076120"/>
<sequence length="438" mass="46255">MLRAVVRNFLMGGVLLACAAGCGASAPARAAAGGRLGELRGLLAEELRRGAFGAQDAREVAQALAEGEVRRAAYPEGEHRLRELRPCARALRSELSERALGEDALAPLAAMILLDGGLADVDTLREHAGRDMTQRPLEVEGGFRAVYARTLMKGADGPMRRARLLDGDEHVRTAALRASILTADPNDRQALLDVARHDPNPMARSLALRAVSRIGGEAVVLALKDLWVRGDEPLRQGIVEAWAAPASLEAGGTRELQWVIATQQGAPAIAAAAALVRTVAQEASADALGVLVRAVESGLTRDRVYALRVIPLDAPTARAVVTKAQTDKDPVVALAALARDLEATPPAPGRARVMPQLLKIAGGSSNQASQAKGMLARAGVREVVPFLARDVPSKDARLREEAGVHLVELEEWGRAAPLLADADPRVRTVVACAILSGR</sequence>
<dbReference type="Proteomes" id="UP000067626">
    <property type="component" value="Chromosome"/>
</dbReference>
<name>A0A0K1ER18_CHOCO</name>
<dbReference type="PROSITE" id="PS51257">
    <property type="entry name" value="PROKAR_LIPOPROTEIN"/>
    <property type="match status" value="1"/>
</dbReference>
<reference evidence="2 3" key="1">
    <citation type="submission" date="2015-07" db="EMBL/GenBank/DDBJ databases">
        <title>Genome analysis of myxobacterium Chondromyces crocatus Cm c5 reveals a high potential for natural compound synthesis and the genetic basis for the loss of fruiting body formation.</title>
        <authorList>
            <person name="Zaburannyi N."/>
            <person name="Bunk B."/>
            <person name="Maier J."/>
            <person name="Overmann J."/>
            <person name="Mueller R."/>
        </authorList>
    </citation>
    <scope>NUCLEOTIDE SEQUENCE [LARGE SCALE GENOMIC DNA]</scope>
    <source>
        <strain evidence="2 3">Cm c5</strain>
    </source>
</reference>
<evidence type="ECO:0000313" key="3">
    <source>
        <dbReference type="Proteomes" id="UP000067626"/>
    </source>
</evidence>